<feature type="compositionally biased region" description="Basic residues" evidence="3">
    <location>
        <begin position="481"/>
        <end position="494"/>
    </location>
</feature>
<keyword evidence="5" id="KW-1185">Reference proteome</keyword>
<feature type="region of interest" description="Disordered" evidence="3">
    <location>
        <begin position="213"/>
        <end position="251"/>
    </location>
</feature>
<feature type="region of interest" description="Disordered" evidence="3">
    <location>
        <begin position="466"/>
        <end position="532"/>
    </location>
</feature>
<protein>
    <submittedName>
        <fullName evidence="4">Uncharacterized protein</fullName>
    </submittedName>
</protein>
<dbReference type="AlphaFoldDB" id="A0A1R2CC23"/>
<dbReference type="InterPro" id="IPR019734">
    <property type="entry name" value="TPR_rpt"/>
</dbReference>
<evidence type="ECO:0000313" key="4">
    <source>
        <dbReference type="EMBL" id="OMJ86557.1"/>
    </source>
</evidence>
<dbReference type="InterPro" id="IPR027417">
    <property type="entry name" value="P-loop_NTPase"/>
</dbReference>
<comment type="caution">
    <text evidence="4">The sequence shown here is derived from an EMBL/GenBank/DDBJ whole genome shotgun (WGS) entry which is preliminary data.</text>
</comment>
<dbReference type="Proteomes" id="UP000187209">
    <property type="component" value="Unassembled WGS sequence"/>
</dbReference>
<feature type="region of interest" description="Disordered" evidence="3">
    <location>
        <begin position="334"/>
        <end position="355"/>
    </location>
</feature>
<keyword evidence="1" id="KW-0677">Repeat</keyword>
<dbReference type="Gene3D" id="1.25.40.10">
    <property type="entry name" value="Tetratricopeptide repeat domain"/>
    <property type="match status" value="1"/>
</dbReference>
<keyword evidence="2" id="KW-0802">TPR repeat</keyword>
<dbReference type="PANTHER" id="PTHR45641">
    <property type="entry name" value="TETRATRICOPEPTIDE REPEAT PROTEIN (AFU_ORTHOLOGUE AFUA_6G03870)"/>
    <property type="match status" value="1"/>
</dbReference>
<reference evidence="4 5" key="1">
    <citation type="submission" date="2016-11" db="EMBL/GenBank/DDBJ databases">
        <title>The macronuclear genome of Stentor coeruleus: a giant cell with tiny introns.</title>
        <authorList>
            <person name="Slabodnick M."/>
            <person name="Ruby J.G."/>
            <person name="Reiff S.B."/>
            <person name="Swart E.C."/>
            <person name="Gosai S."/>
            <person name="Prabakaran S."/>
            <person name="Witkowska E."/>
            <person name="Larue G.E."/>
            <person name="Fisher S."/>
            <person name="Freeman R.M."/>
            <person name="Gunawardena J."/>
            <person name="Chu W."/>
            <person name="Stover N.A."/>
            <person name="Gregory B.D."/>
            <person name="Nowacki M."/>
            <person name="Derisi J."/>
            <person name="Roy S.W."/>
            <person name="Marshall W.F."/>
            <person name="Sood P."/>
        </authorList>
    </citation>
    <scope>NUCLEOTIDE SEQUENCE [LARGE SCALE GENOMIC DNA]</scope>
    <source>
        <strain evidence="4">WM001</strain>
    </source>
</reference>
<dbReference type="Pfam" id="PF00612">
    <property type="entry name" value="IQ"/>
    <property type="match status" value="2"/>
</dbReference>
<accession>A0A1R2CC23</accession>
<dbReference type="Gene3D" id="1.20.5.190">
    <property type="match status" value="1"/>
</dbReference>
<dbReference type="InterPro" id="IPR011990">
    <property type="entry name" value="TPR-like_helical_dom_sf"/>
</dbReference>
<dbReference type="InterPro" id="IPR000048">
    <property type="entry name" value="IQ_motif_EF-hand-BS"/>
</dbReference>
<dbReference type="OrthoDB" id="296485at2759"/>
<name>A0A1R2CC23_9CILI</name>
<dbReference type="SUPFAM" id="SSF52540">
    <property type="entry name" value="P-loop containing nucleoside triphosphate hydrolases"/>
    <property type="match status" value="1"/>
</dbReference>
<dbReference type="EMBL" id="MPUH01000202">
    <property type="protein sequence ID" value="OMJ86557.1"/>
    <property type="molecule type" value="Genomic_DNA"/>
</dbReference>
<evidence type="ECO:0000256" key="3">
    <source>
        <dbReference type="SAM" id="MobiDB-lite"/>
    </source>
</evidence>
<evidence type="ECO:0000313" key="5">
    <source>
        <dbReference type="Proteomes" id="UP000187209"/>
    </source>
</evidence>
<dbReference type="SUPFAM" id="SSF48452">
    <property type="entry name" value="TPR-like"/>
    <property type="match status" value="1"/>
</dbReference>
<dbReference type="PANTHER" id="PTHR45641:SF19">
    <property type="entry name" value="NEPHROCYSTIN-3"/>
    <property type="match status" value="1"/>
</dbReference>
<gene>
    <name evidence="4" type="ORF">SteCoe_11911</name>
</gene>
<dbReference type="PROSITE" id="PS50096">
    <property type="entry name" value="IQ"/>
    <property type="match status" value="1"/>
</dbReference>
<evidence type="ECO:0000256" key="1">
    <source>
        <dbReference type="ARBA" id="ARBA00022737"/>
    </source>
</evidence>
<feature type="compositionally biased region" description="Basic and acidic residues" evidence="3">
    <location>
        <begin position="495"/>
        <end position="532"/>
    </location>
</feature>
<evidence type="ECO:0000256" key="2">
    <source>
        <dbReference type="ARBA" id="ARBA00022803"/>
    </source>
</evidence>
<dbReference type="SMART" id="SM00015">
    <property type="entry name" value="IQ"/>
    <property type="match status" value="2"/>
</dbReference>
<organism evidence="4 5">
    <name type="scientific">Stentor coeruleus</name>
    <dbReference type="NCBI Taxonomy" id="5963"/>
    <lineage>
        <taxon>Eukaryota</taxon>
        <taxon>Sar</taxon>
        <taxon>Alveolata</taxon>
        <taxon>Ciliophora</taxon>
        <taxon>Postciliodesmatophora</taxon>
        <taxon>Heterotrichea</taxon>
        <taxon>Heterotrichida</taxon>
        <taxon>Stentoridae</taxon>
        <taxon>Stentor</taxon>
    </lineage>
</organism>
<dbReference type="CDD" id="cd23767">
    <property type="entry name" value="IQCD"/>
    <property type="match status" value="1"/>
</dbReference>
<proteinExistence type="predicted"/>
<sequence>MADNELEDFILHLNRDAMNYLKEENFTLALKTLKDADQMLSTLDPNSNLKLQAITLNNFGCFYKRINKPNVALNFLKKACEKESVEPVENVNLAGTLLNICAIYSQLGKHEMALENGCKALSLVEKCDKSAPNLVSTLIIGYHNTGVEYEFLNNMKHAVECYKTAWQFATKQLGEGNQLTQSIYKSYIEALEKLEKQETRTSAREQFRLTNRVQPSEKRATSGFPPTKKLPSIGPYGKKKLSIPQGKPISKIPPVIQETTADLGQIRFLTGDRLQPMYQNNGFFSAHSKPRTFDTKNRTQNFPLSFKKDAMEFPENNERIQRVPRRMEKIQEGQEMSYESEEPPHNHRTSSAPVYWGKGLNIPKPNSRPPVAIDVKKLQNRIKHLENQYQDFDKKVKPFKEQLPELENYKVDSIPGILDIDKGSYKKNPASRNKNIEDIVDDITVKENKDLISSLSKHLDVSEIPGEVEKTVKTPENIPKQKGKKFKTGKKHKKNTENANKKPVNENPKAQKDESQKENDGENAKEQEDQKKNQKKVVFVDAAIVKTPLTITQSAFRTYLFQKNLMKQHLAAIIIQKHVRRYQCQQIYKEIRSAIIFIQANYRGYLVRKRLNQKLL</sequence>
<dbReference type="SMART" id="SM00028">
    <property type="entry name" value="TPR"/>
    <property type="match status" value="3"/>
</dbReference>